<evidence type="ECO:0000256" key="6">
    <source>
        <dbReference type="ARBA" id="ARBA00023136"/>
    </source>
</evidence>
<evidence type="ECO:0000313" key="9">
    <source>
        <dbReference type="Proteomes" id="UP001162164"/>
    </source>
</evidence>
<evidence type="ECO:0000256" key="1">
    <source>
        <dbReference type="ARBA" id="ARBA00004236"/>
    </source>
</evidence>
<keyword evidence="4" id="KW-0812">Transmembrane</keyword>
<comment type="subcellular location">
    <subcellularLocation>
        <location evidence="1">Cell membrane</location>
    </subcellularLocation>
</comment>
<sequence length="72" mass="8185">MSLQYEKEETVKNVLGYRFVVPNDTFSVARKENQCFCVNKSRSLDGGFGCLKDGLVDLTTCTAYCMIQEYKV</sequence>
<name>A0ABQ9J4G2_9CUCU</name>
<organism evidence="8 9">
    <name type="scientific">Molorchus minor</name>
    <dbReference type="NCBI Taxonomy" id="1323400"/>
    <lineage>
        <taxon>Eukaryota</taxon>
        <taxon>Metazoa</taxon>
        <taxon>Ecdysozoa</taxon>
        <taxon>Arthropoda</taxon>
        <taxon>Hexapoda</taxon>
        <taxon>Insecta</taxon>
        <taxon>Pterygota</taxon>
        <taxon>Neoptera</taxon>
        <taxon>Endopterygota</taxon>
        <taxon>Coleoptera</taxon>
        <taxon>Polyphaga</taxon>
        <taxon>Cucujiformia</taxon>
        <taxon>Chrysomeloidea</taxon>
        <taxon>Cerambycidae</taxon>
        <taxon>Lamiinae</taxon>
        <taxon>Monochamini</taxon>
        <taxon>Molorchus</taxon>
    </lineage>
</organism>
<accession>A0ABQ9J4G2</accession>
<dbReference type="Pfam" id="PF01130">
    <property type="entry name" value="CD36"/>
    <property type="match status" value="1"/>
</dbReference>
<comment type="similarity">
    <text evidence="2">Belongs to the CD36 family.</text>
</comment>
<gene>
    <name evidence="8" type="ORF">NQ317_010223</name>
</gene>
<proteinExistence type="inferred from homology"/>
<evidence type="ECO:0000256" key="4">
    <source>
        <dbReference type="ARBA" id="ARBA00022692"/>
    </source>
</evidence>
<keyword evidence="9" id="KW-1185">Reference proteome</keyword>
<protein>
    <submittedName>
        <fullName evidence="8">Uncharacterized protein</fullName>
    </submittedName>
</protein>
<evidence type="ECO:0000313" key="8">
    <source>
        <dbReference type="EMBL" id="KAJ8972734.1"/>
    </source>
</evidence>
<keyword evidence="3" id="KW-1003">Cell membrane</keyword>
<evidence type="ECO:0000256" key="3">
    <source>
        <dbReference type="ARBA" id="ARBA00022475"/>
    </source>
</evidence>
<evidence type="ECO:0000256" key="2">
    <source>
        <dbReference type="ARBA" id="ARBA00010532"/>
    </source>
</evidence>
<keyword evidence="5" id="KW-1133">Transmembrane helix</keyword>
<reference evidence="8" key="1">
    <citation type="journal article" date="2023" name="Insect Mol. Biol.">
        <title>Genome sequencing provides insights into the evolution of gene families encoding plant cell wall-degrading enzymes in longhorned beetles.</title>
        <authorList>
            <person name="Shin N.R."/>
            <person name="Okamura Y."/>
            <person name="Kirsch R."/>
            <person name="Pauchet Y."/>
        </authorList>
    </citation>
    <scope>NUCLEOTIDE SEQUENCE</scope>
    <source>
        <strain evidence="8">MMC_N1</strain>
    </source>
</reference>
<dbReference type="Proteomes" id="UP001162164">
    <property type="component" value="Unassembled WGS sequence"/>
</dbReference>
<keyword evidence="7" id="KW-0325">Glycoprotein</keyword>
<evidence type="ECO:0000256" key="7">
    <source>
        <dbReference type="ARBA" id="ARBA00023180"/>
    </source>
</evidence>
<dbReference type="InterPro" id="IPR002159">
    <property type="entry name" value="CD36_fam"/>
</dbReference>
<comment type="caution">
    <text evidence="8">The sequence shown here is derived from an EMBL/GenBank/DDBJ whole genome shotgun (WGS) entry which is preliminary data.</text>
</comment>
<dbReference type="EMBL" id="JAPWTJ010001306">
    <property type="protein sequence ID" value="KAJ8972734.1"/>
    <property type="molecule type" value="Genomic_DNA"/>
</dbReference>
<evidence type="ECO:0000256" key="5">
    <source>
        <dbReference type="ARBA" id="ARBA00022989"/>
    </source>
</evidence>
<keyword evidence="6" id="KW-0472">Membrane</keyword>